<dbReference type="InterPro" id="IPR027291">
    <property type="entry name" value="Glyco_hydro_38_N_sf"/>
</dbReference>
<organism evidence="5 6">
    <name type="scientific">candidate division WOR_3 bacterium SM23_60</name>
    <dbReference type="NCBI Taxonomy" id="1703780"/>
    <lineage>
        <taxon>Bacteria</taxon>
        <taxon>Bacteria division WOR-3</taxon>
    </lineage>
</organism>
<evidence type="ECO:0000313" key="6">
    <source>
        <dbReference type="Proteomes" id="UP000051096"/>
    </source>
</evidence>
<dbReference type="SUPFAM" id="SSF49344">
    <property type="entry name" value="CBD9-like"/>
    <property type="match status" value="1"/>
</dbReference>
<dbReference type="PANTHER" id="PTHR36306:SF1">
    <property type="entry name" value="ALPHA-AMYLASE-RELATED"/>
    <property type="match status" value="1"/>
</dbReference>
<dbReference type="GO" id="GO:0003824">
    <property type="term" value="F:catalytic activity"/>
    <property type="evidence" value="ECO:0007669"/>
    <property type="project" value="InterPro"/>
</dbReference>
<keyword evidence="2 3" id="KW-0119">Carbohydrate metabolism</keyword>
<evidence type="ECO:0000256" key="2">
    <source>
        <dbReference type="ARBA" id="ARBA00023277"/>
    </source>
</evidence>
<dbReference type="Pfam" id="PF03065">
    <property type="entry name" value="Glyco_hydro_57"/>
    <property type="match status" value="1"/>
</dbReference>
<gene>
    <name evidence="5" type="ORF">AMJ87_06985</name>
</gene>
<name>A0A0S8GGI7_UNCW3</name>
<dbReference type="GO" id="GO:0005975">
    <property type="term" value="P:carbohydrate metabolic process"/>
    <property type="evidence" value="ECO:0007669"/>
    <property type="project" value="InterPro"/>
</dbReference>
<comment type="similarity">
    <text evidence="1 3">Belongs to the glycosyl hydrolase 57 family.</text>
</comment>
<evidence type="ECO:0000259" key="4">
    <source>
        <dbReference type="Pfam" id="PF03065"/>
    </source>
</evidence>
<dbReference type="EMBL" id="LJUO01000059">
    <property type="protein sequence ID" value="KPK71618.1"/>
    <property type="molecule type" value="Genomic_DNA"/>
</dbReference>
<dbReference type="Gene3D" id="3.20.110.10">
    <property type="entry name" value="Glycoside hydrolase 38, N terminal domain"/>
    <property type="match status" value="2"/>
</dbReference>
<dbReference type="Proteomes" id="UP000051096">
    <property type="component" value="Unassembled WGS sequence"/>
</dbReference>
<feature type="domain" description="Glycoside hydrolase family 57 N-terminal" evidence="4">
    <location>
        <begin position="97"/>
        <end position="384"/>
    </location>
</feature>
<evidence type="ECO:0000313" key="5">
    <source>
        <dbReference type="EMBL" id="KPK71618.1"/>
    </source>
</evidence>
<reference evidence="5 6" key="1">
    <citation type="journal article" date="2015" name="Microbiome">
        <title>Genomic resolution of linkages in carbon, nitrogen, and sulfur cycling among widespread estuary sediment bacteria.</title>
        <authorList>
            <person name="Baker B.J."/>
            <person name="Lazar C.S."/>
            <person name="Teske A.P."/>
            <person name="Dick G.J."/>
        </authorList>
    </citation>
    <scope>NUCLEOTIDE SEQUENCE [LARGE SCALE GENOMIC DNA]</scope>
    <source>
        <strain evidence="5">SM23_60</strain>
    </source>
</reference>
<dbReference type="SUPFAM" id="SSF88713">
    <property type="entry name" value="Glycoside hydrolase/deacetylase"/>
    <property type="match status" value="1"/>
</dbReference>
<sequence length="647" mass="75390">MLKHVQKFPEIQVTFNFTPSLLLQIKDYMSGQITDEQFLLFKKKPEDLNEEEKIQILRDFFLANWDKMIGPYPRYLSLLLKRGKNIVDEELPTIAQMFKLAEWRDLQVWSNLVWIDPIFRDEIKDLFEKGKNFREEDKERIINLENKIIGDIFNEYKKAFESGQIELTTSPMYHPILPLLIDSELAKVATPNLDLPFRFNHPEDAEKQITEGLEVFENIFGRKPQGVWPSEGSVCHELLPILSKHGVEWIGTDEGILARSLRRSIYRHENGVPNCPTLIYSPWKCNNVNLIFRDHIISDLIGFTYYNWDHGKASHDFVQRIKQISTQLPSDDKFIAPIILDGENAWEAYANDGTEFFDTLYGELVKQTIPTTTVSRFLNENGVKNELPGVFPGSWIGANFNIWIGQPEDHIGWKMVQDVRQKLVAKNVTDKTIWNRFYMLEGSDYYWWFGSGHISATTAIFDELFRMNAIWIYEKIGEEPPADLYSPIQQRTETFSCQPIDKISPVIDGRLTNYYEWYSAGYVDIKRMGGTMHRFAGLFSRVYCGFDDENLYIRFDTEDEDIAAYDYHIKFFKPKAFEVAFCKTEEVECNIDKIGELAVPLSKLNLDEEGVVEFMVDAKQKGIEVDRTPSLKFNVKLKDVKLYNWTV</sequence>
<dbReference type="InterPro" id="IPR011330">
    <property type="entry name" value="Glyco_hydro/deAcase_b/a-brl"/>
</dbReference>
<protein>
    <recommendedName>
        <fullName evidence="4">Glycoside hydrolase family 57 N-terminal domain-containing protein</fullName>
    </recommendedName>
</protein>
<dbReference type="CDD" id="cd10796">
    <property type="entry name" value="GH57N_APU"/>
    <property type="match status" value="1"/>
</dbReference>
<evidence type="ECO:0000256" key="1">
    <source>
        <dbReference type="ARBA" id="ARBA00006821"/>
    </source>
</evidence>
<dbReference type="Gene3D" id="2.60.40.1190">
    <property type="match status" value="1"/>
</dbReference>
<dbReference type="AlphaFoldDB" id="A0A0S8GGI7"/>
<dbReference type="PANTHER" id="PTHR36306">
    <property type="entry name" value="ALPHA-AMYLASE-RELATED-RELATED"/>
    <property type="match status" value="1"/>
</dbReference>
<dbReference type="InterPro" id="IPR004300">
    <property type="entry name" value="Glyco_hydro_57_N"/>
</dbReference>
<evidence type="ECO:0000256" key="3">
    <source>
        <dbReference type="RuleBase" id="RU361196"/>
    </source>
</evidence>
<dbReference type="InterPro" id="IPR052046">
    <property type="entry name" value="GH57_Enzymes"/>
</dbReference>
<accession>A0A0S8GGI7</accession>
<comment type="caution">
    <text evidence="5">The sequence shown here is derived from an EMBL/GenBank/DDBJ whole genome shotgun (WGS) entry which is preliminary data.</text>
</comment>
<proteinExistence type="inferred from homology"/>